<dbReference type="Proteomes" id="UP000193380">
    <property type="component" value="Unassembled WGS sequence"/>
</dbReference>
<feature type="domain" description="Cadherin" evidence="9">
    <location>
        <begin position="22"/>
        <end position="107"/>
    </location>
</feature>
<sequence>VFYQHSKFSPLVYSIVLTPFSLVAFQANDPDSGLWGEVKYSIYGSRYDLFLIHPSSGIIYTQAWAILDAEVKSKYNFYVKAEDTEGKYSLAEVFVTVLDINDHVPEFHDSRVERTMVIGAPAIDADAGSPNNIIEYSIMQAEPDNIFDINSETGEINLKSYIKSMEIVQNITKQKDCRWSLVVQARDRGSPSFSTTAVVNIDITEAVSSMFPDLNSNRRVITLT</sequence>
<dbReference type="PROSITE" id="PS00232">
    <property type="entry name" value="CADHERIN_1"/>
    <property type="match status" value="1"/>
</dbReference>
<dbReference type="PRINTS" id="PR00205">
    <property type="entry name" value="CADHERIN"/>
</dbReference>
<evidence type="ECO:0000259" key="9">
    <source>
        <dbReference type="PROSITE" id="PS50268"/>
    </source>
</evidence>
<dbReference type="InterPro" id="IPR002126">
    <property type="entry name" value="Cadherin-like_dom"/>
</dbReference>
<dbReference type="GO" id="GO:0005911">
    <property type="term" value="C:cell-cell junction"/>
    <property type="evidence" value="ECO:0007669"/>
    <property type="project" value="TreeGrafter"/>
</dbReference>
<keyword evidence="5" id="KW-0130">Cell adhesion</keyword>
<dbReference type="GO" id="GO:0009653">
    <property type="term" value="P:anatomical structure morphogenesis"/>
    <property type="evidence" value="ECO:0007669"/>
    <property type="project" value="UniProtKB-ARBA"/>
</dbReference>
<dbReference type="PANTHER" id="PTHR24025:SF31">
    <property type="entry name" value="NEURAL-CADHERIN"/>
    <property type="match status" value="1"/>
</dbReference>
<gene>
    <name evidence="10" type="ORF">GSONMT00007727001</name>
</gene>
<dbReference type="AlphaFoldDB" id="A0A060YUV6"/>
<dbReference type="FunFam" id="2.60.40.60:FF:000113">
    <property type="entry name" value="Cadherin-related family member 1"/>
    <property type="match status" value="1"/>
</dbReference>
<keyword evidence="7" id="KW-0472">Membrane</keyword>
<comment type="subcellular location">
    <subcellularLocation>
        <location evidence="1">Membrane</location>
    </subcellularLocation>
</comment>
<dbReference type="SUPFAM" id="SSF49313">
    <property type="entry name" value="Cadherin-like"/>
    <property type="match status" value="2"/>
</dbReference>
<reference evidence="10" key="2">
    <citation type="submission" date="2014-03" db="EMBL/GenBank/DDBJ databases">
        <authorList>
            <person name="Genoscope - CEA"/>
        </authorList>
    </citation>
    <scope>NUCLEOTIDE SEQUENCE</scope>
</reference>
<dbReference type="Pfam" id="PF00028">
    <property type="entry name" value="Cadherin"/>
    <property type="match status" value="2"/>
</dbReference>
<dbReference type="STRING" id="8022.A0A060YUV6"/>
<dbReference type="EMBL" id="FR920887">
    <property type="protein sequence ID" value="CDQ95367.1"/>
    <property type="molecule type" value="Genomic_DNA"/>
</dbReference>
<keyword evidence="3" id="KW-0677">Repeat</keyword>
<dbReference type="Gene3D" id="2.60.40.60">
    <property type="entry name" value="Cadherins"/>
    <property type="match status" value="2"/>
</dbReference>
<evidence type="ECO:0000256" key="3">
    <source>
        <dbReference type="ARBA" id="ARBA00022737"/>
    </source>
</evidence>
<feature type="non-terminal residue" evidence="10">
    <location>
        <position position="1"/>
    </location>
</feature>
<dbReference type="SMART" id="SM00112">
    <property type="entry name" value="CA"/>
    <property type="match status" value="2"/>
</dbReference>
<evidence type="ECO:0000256" key="2">
    <source>
        <dbReference type="ARBA" id="ARBA00022692"/>
    </source>
</evidence>
<evidence type="ECO:0000256" key="5">
    <source>
        <dbReference type="ARBA" id="ARBA00022889"/>
    </source>
</evidence>
<accession>A0A060YUV6</accession>
<dbReference type="CDD" id="cd11304">
    <property type="entry name" value="Cadherin_repeat"/>
    <property type="match status" value="2"/>
</dbReference>
<dbReference type="InterPro" id="IPR020894">
    <property type="entry name" value="Cadherin_CS"/>
</dbReference>
<proteinExistence type="predicted"/>
<protein>
    <recommendedName>
        <fullName evidence="9">Cadherin domain-containing protein</fullName>
    </recommendedName>
</protein>
<dbReference type="InterPro" id="IPR015919">
    <property type="entry name" value="Cadherin-like_sf"/>
</dbReference>
<evidence type="ECO:0000256" key="7">
    <source>
        <dbReference type="ARBA" id="ARBA00023136"/>
    </source>
</evidence>
<feature type="domain" description="Cadherin" evidence="9">
    <location>
        <begin position="122"/>
        <end position="214"/>
    </location>
</feature>
<evidence type="ECO:0000313" key="10">
    <source>
        <dbReference type="EMBL" id="CDQ95367.1"/>
    </source>
</evidence>
<name>A0A060YUV6_ONCMY</name>
<keyword evidence="4 8" id="KW-0106">Calcium</keyword>
<evidence type="ECO:0000256" key="1">
    <source>
        <dbReference type="ARBA" id="ARBA00004370"/>
    </source>
</evidence>
<dbReference type="FunFam" id="2.60.40.60:FF:000126">
    <property type="entry name" value="Cadherin-related family member 1"/>
    <property type="match status" value="1"/>
</dbReference>
<keyword evidence="6" id="KW-1133">Transmembrane helix</keyword>
<organism evidence="10 11">
    <name type="scientific">Oncorhynchus mykiss</name>
    <name type="common">Rainbow trout</name>
    <name type="synonym">Salmo gairdneri</name>
    <dbReference type="NCBI Taxonomy" id="8022"/>
    <lineage>
        <taxon>Eukaryota</taxon>
        <taxon>Metazoa</taxon>
        <taxon>Chordata</taxon>
        <taxon>Craniata</taxon>
        <taxon>Vertebrata</taxon>
        <taxon>Euteleostomi</taxon>
        <taxon>Actinopterygii</taxon>
        <taxon>Neopterygii</taxon>
        <taxon>Teleostei</taxon>
        <taxon>Protacanthopterygii</taxon>
        <taxon>Salmoniformes</taxon>
        <taxon>Salmonidae</taxon>
        <taxon>Salmoninae</taxon>
        <taxon>Oncorhynchus</taxon>
    </lineage>
</organism>
<dbReference type="GO" id="GO:0005509">
    <property type="term" value="F:calcium ion binding"/>
    <property type="evidence" value="ECO:0007669"/>
    <property type="project" value="UniProtKB-UniRule"/>
</dbReference>
<dbReference type="GO" id="GO:0005886">
    <property type="term" value="C:plasma membrane"/>
    <property type="evidence" value="ECO:0007669"/>
    <property type="project" value="InterPro"/>
</dbReference>
<dbReference type="PaxDb" id="8022-A0A060YUV6"/>
<evidence type="ECO:0000256" key="4">
    <source>
        <dbReference type="ARBA" id="ARBA00022837"/>
    </source>
</evidence>
<dbReference type="PANTHER" id="PTHR24025">
    <property type="entry name" value="DESMOGLEIN FAMILY MEMBER"/>
    <property type="match status" value="1"/>
</dbReference>
<evidence type="ECO:0000256" key="6">
    <source>
        <dbReference type="ARBA" id="ARBA00022989"/>
    </source>
</evidence>
<keyword evidence="2" id="KW-0812">Transmembrane</keyword>
<evidence type="ECO:0000313" key="11">
    <source>
        <dbReference type="Proteomes" id="UP000193380"/>
    </source>
</evidence>
<dbReference type="InterPro" id="IPR050971">
    <property type="entry name" value="Cadherin-domain_protein"/>
</dbReference>
<evidence type="ECO:0000256" key="8">
    <source>
        <dbReference type="PROSITE-ProRule" id="PRU00043"/>
    </source>
</evidence>
<dbReference type="GO" id="GO:0007156">
    <property type="term" value="P:homophilic cell adhesion via plasma membrane adhesion molecules"/>
    <property type="evidence" value="ECO:0007669"/>
    <property type="project" value="InterPro"/>
</dbReference>
<reference evidence="10" key="1">
    <citation type="journal article" date="2014" name="Nat. Commun.">
        <title>The rainbow trout genome provides novel insights into evolution after whole-genome duplication in vertebrates.</title>
        <authorList>
            <person name="Berthelot C."/>
            <person name="Brunet F."/>
            <person name="Chalopin D."/>
            <person name="Juanchich A."/>
            <person name="Bernard M."/>
            <person name="Noel B."/>
            <person name="Bento P."/>
            <person name="Da Silva C."/>
            <person name="Labadie K."/>
            <person name="Alberti A."/>
            <person name="Aury J.M."/>
            <person name="Louis A."/>
            <person name="Dehais P."/>
            <person name="Bardou P."/>
            <person name="Montfort J."/>
            <person name="Klopp C."/>
            <person name="Cabau C."/>
            <person name="Gaspin C."/>
            <person name="Thorgaard G.H."/>
            <person name="Boussaha M."/>
            <person name="Quillet E."/>
            <person name="Guyomard R."/>
            <person name="Galiana D."/>
            <person name="Bobe J."/>
            <person name="Volff J.N."/>
            <person name="Genet C."/>
            <person name="Wincker P."/>
            <person name="Jaillon O."/>
            <person name="Roest Crollius H."/>
            <person name="Guiguen Y."/>
        </authorList>
    </citation>
    <scope>NUCLEOTIDE SEQUENCE [LARGE SCALE GENOMIC DNA]</scope>
</reference>
<dbReference type="PROSITE" id="PS50268">
    <property type="entry name" value="CADHERIN_2"/>
    <property type="match status" value="2"/>
</dbReference>